<keyword evidence="4" id="KW-0233">DNA recombination</keyword>
<dbReference type="PANTHER" id="PTHR45900">
    <property type="entry name" value="RECA"/>
    <property type="match status" value="1"/>
</dbReference>
<dbReference type="InterPro" id="IPR020587">
    <property type="entry name" value="RecA_monomer-monomer_interface"/>
</dbReference>
<evidence type="ECO:0000256" key="4">
    <source>
        <dbReference type="ARBA" id="ARBA00023172"/>
    </source>
</evidence>
<protein>
    <submittedName>
        <fullName evidence="6">Putative RecA</fullName>
    </submittedName>
</protein>
<dbReference type="GO" id="GO:0005524">
    <property type="term" value="F:ATP binding"/>
    <property type="evidence" value="ECO:0007669"/>
    <property type="project" value="UniProtKB-KW"/>
</dbReference>
<dbReference type="Gene3D" id="3.40.50.300">
    <property type="entry name" value="P-loop containing nucleotide triphosphate hydrolases"/>
    <property type="match status" value="1"/>
</dbReference>
<evidence type="ECO:0000259" key="5">
    <source>
        <dbReference type="PROSITE" id="PS50163"/>
    </source>
</evidence>
<name>A0A6M3INE2_9ZZZZ</name>
<proteinExistence type="inferred from homology"/>
<evidence type="ECO:0000313" key="6">
    <source>
        <dbReference type="EMBL" id="QJA58771.1"/>
    </source>
</evidence>
<dbReference type="GO" id="GO:0006281">
    <property type="term" value="P:DNA repair"/>
    <property type="evidence" value="ECO:0007669"/>
    <property type="project" value="InterPro"/>
</dbReference>
<comment type="similarity">
    <text evidence="1">Belongs to the RecA family.</text>
</comment>
<dbReference type="InterPro" id="IPR049428">
    <property type="entry name" value="RecA-like_N"/>
</dbReference>
<dbReference type="AlphaFoldDB" id="A0A6M3INE2"/>
<dbReference type="GO" id="GO:0005829">
    <property type="term" value="C:cytosol"/>
    <property type="evidence" value="ECO:0007669"/>
    <property type="project" value="TreeGrafter"/>
</dbReference>
<sequence length="356" mass="40240">MERKNRPSMSDQIVRHSKGEVKKERVSFISTGCIPLNLAASQRGIDGGWARGRVINIVGDGSSGKTALALEAAAWFAYNMLGNSNLLFPKVRKVRVRYNNVEGVMDFDLEEMYGRRFERLVEWYQEGEIEKWGAGLHRELLEYEPGVALLDIGDSLDAMTSKAGMARAVKKAEGKAVDTGTYGTEKAKYLSSEFFNNLCQMMKTLKGKQKDITIMLISQVRENLNAGSFGKKYYRVGGKAMDFYTHQVAWLYHMGKLKKEFKSVKKVYGVKTKAVFERSKVAPPFMEAQFPIIIRPPRGVDDIGAMFDFLGKKKDLEAIQEVEGDEALYKALVAKVVALWRKIEDGTKVERKRKYV</sequence>
<dbReference type="GO" id="GO:0008094">
    <property type="term" value="F:ATP-dependent activity, acting on DNA"/>
    <property type="evidence" value="ECO:0007669"/>
    <property type="project" value="InterPro"/>
</dbReference>
<evidence type="ECO:0000256" key="2">
    <source>
        <dbReference type="ARBA" id="ARBA00022741"/>
    </source>
</evidence>
<accession>A0A6M3INE2</accession>
<keyword evidence="3" id="KW-0067">ATP-binding</keyword>
<organism evidence="6">
    <name type="scientific">viral metagenome</name>
    <dbReference type="NCBI Taxonomy" id="1070528"/>
    <lineage>
        <taxon>unclassified sequences</taxon>
        <taxon>metagenomes</taxon>
        <taxon>organismal metagenomes</taxon>
    </lineage>
</organism>
<dbReference type="InterPro" id="IPR027417">
    <property type="entry name" value="P-loop_NTPase"/>
</dbReference>
<dbReference type="PANTHER" id="PTHR45900:SF1">
    <property type="entry name" value="MITOCHONDRIAL DNA REPAIR PROTEIN RECA HOMOLOG-RELATED"/>
    <property type="match status" value="1"/>
</dbReference>
<feature type="domain" description="RecA family profile 2" evidence="5">
    <location>
        <begin position="226"/>
        <end position="305"/>
    </location>
</feature>
<keyword evidence="2" id="KW-0547">Nucleotide-binding</keyword>
<dbReference type="GO" id="GO:0003697">
    <property type="term" value="F:single-stranded DNA binding"/>
    <property type="evidence" value="ECO:0007669"/>
    <property type="project" value="InterPro"/>
</dbReference>
<dbReference type="SUPFAM" id="SSF52540">
    <property type="entry name" value="P-loop containing nucleoside triphosphate hydrolases"/>
    <property type="match status" value="1"/>
</dbReference>
<dbReference type="GO" id="GO:0006310">
    <property type="term" value="P:DNA recombination"/>
    <property type="evidence" value="ECO:0007669"/>
    <property type="project" value="UniProtKB-KW"/>
</dbReference>
<dbReference type="Pfam" id="PF00154">
    <property type="entry name" value="RecA_N"/>
    <property type="match status" value="1"/>
</dbReference>
<dbReference type="PROSITE" id="PS50163">
    <property type="entry name" value="RECA_3"/>
    <property type="match status" value="1"/>
</dbReference>
<evidence type="ECO:0000256" key="3">
    <source>
        <dbReference type="ARBA" id="ARBA00022840"/>
    </source>
</evidence>
<dbReference type="InterPro" id="IPR013765">
    <property type="entry name" value="DNA_recomb/repair_RecA"/>
</dbReference>
<evidence type="ECO:0000256" key="1">
    <source>
        <dbReference type="ARBA" id="ARBA00009391"/>
    </source>
</evidence>
<dbReference type="EMBL" id="MT141338">
    <property type="protein sequence ID" value="QJA58771.1"/>
    <property type="molecule type" value="Genomic_DNA"/>
</dbReference>
<gene>
    <name evidence="6" type="ORF">MM415B01408_0025</name>
</gene>
<reference evidence="6" key="1">
    <citation type="submission" date="2020-03" db="EMBL/GenBank/DDBJ databases">
        <title>The deep terrestrial virosphere.</title>
        <authorList>
            <person name="Holmfeldt K."/>
            <person name="Nilsson E."/>
            <person name="Simone D."/>
            <person name="Lopez-Fernandez M."/>
            <person name="Wu X."/>
            <person name="de Brujin I."/>
            <person name="Lundin D."/>
            <person name="Andersson A."/>
            <person name="Bertilsson S."/>
            <person name="Dopson M."/>
        </authorList>
    </citation>
    <scope>NUCLEOTIDE SEQUENCE</scope>
    <source>
        <strain evidence="6">MM415B01408</strain>
    </source>
</reference>